<dbReference type="NCBIfam" id="NF012229">
    <property type="entry name" value="bla_class_B_core"/>
    <property type="match status" value="1"/>
</dbReference>
<evidence type="ECO:0000313" key="3">
    <source>
        <dbReference type="Proteomes" id="UP000831921"/>
    </source>
</evidence>
<dbReference type="SMART" id="SM00849">
    <property type="entry name" value="Lactamase_B"/>
    <property type="match status" value="1"/>
</dbReference>
<dbReference type="EC" id="3.5.2.6" evidence="2"/>
<sequence length="303" mass="31487">MSASLVALALAAQQIVVPLGGGKAAPKYPAPLATAGPAFARTCEGRDGWDDPAPPVRVHGNTYYVGTCGITALLLTSKDGHVLIDSGTEAGAELVAANIRKLGFKPNDVKWIVHSHEHHDHVGGFARIRGLTGGEVVASAGAAPVLRSGVIPASDPQFGILPKMAPVPVARVMKSGDTLRLGGILLNAIETPGHTAGALTWQWVSCDGGVCRTMVYADSLSPVSRDDYRFSAHPELVATFRASFAKVAPLECDIVLTPHPSASNMSARFAGKAALFDPAGCRNYAAAKARGLDERLAKEAAGK</sequence>
<organism evidence="2 3">
    <name type="scientific">Sphingomonas glaciei</name>
    <dbReference type="NCBI Taxonomy" id="2938948"/>
    <lineage>
        <taxon>Bacteria</taxon>
        <taxon>Pseudomonadati</taxon>
        <taxon>Pseudomonadota</taxon>
        <taxon>Alphaproteobacteria</taxon>
        <taxon>Sphingomonadales</taxon>
        <taxon>Sphingomonadaceae</taxon>
        <taxon>Sphingomonas</taxon>
    </lineage>
</organism>
<dbReference type="Gene3D" id="3.60.15.10">
    <property type="entry name" value="Ribonuclease Z/Hydroxyacylglutathione hydrolase-like"/>
    <property type="match status" value="1"/>
</dbReference>
<dbReference type="PANTHER" id="PTHR42951:SF17">
    <property type="entry name" value="METALLO-BETA-LACTAMASE DOMAIN-CONTAINING PROTEIN"/>
    <property type="match status" value="1"/>
</dbReference>
<dbReference type="Proteomes" id="UP000831921">
    <property type="component" value="Chromosome"/>
</dbReference>
<evidence type="ECO:0000313" key="2">
    <source>
        <dbReference type="EMBL" id="UUR07678.1"/>
    </source>
</evidence>
<keyword evidence="2" id="KW-0378">Hydrolase</keyword>
<gene>
    <name evidence="2" type="primary">bla</name>
    <name evidence="2" type="ORF">M1K48_12195</name>
</gene>
<dbReference type="RefSeq" id="WP_249503469.1">
    <property type="nucleotide sequence ID" value="NZ_CP097253.1"/>
</dbReference>
<dbReference type="EMBL" id="CP097253">
    <property type="protein sequence ID" value="UUR07678.1"/>
    <property type="molecule type" value="Genomic_DNA"/>
</dbReference>
<keyword evidence="3" id="KW-1185">Reference proteome</keyword>
<protein>
    <submittedName>
        <fullName evidence="2">Subclass B3 metallo-beta-lactamase</fullName>
        <ecNumber evidence="2">3.5.2.6</ecNumber>
    </submittedName>
</protein>
<dbReference type="CDD" id="cd16315">
    <property type="entry name" value="EVM-1-like_MBL-B3"/>
    <property type="match status" value="1"/>
</dbReference>
<dbReference type="NCBIfam" id="NF033105">
    <property type="entry name" value="bla_subclass_B3"/>
    <property type="match status" value="1"/>
</dbReference>
<dbReference type="GO" id="GO:0008800">
    <property type="term" value="F:beta-lactamase activity"/>
    <property type="evidence" value="ECO:0007669"/>
    <property type="project" value="UniProtKB-EC"/>
</dbReference>
<accession>A0ABY5MT39</accession>
<dbReference type="InterPro" id="IPR001279">
    <property type="entry name" value="Metallo-B-lactamas"/>
</dbReference>
<reference evidence="2 3" key="1">
    <citation type="submission" date="2022-05" db="EMBL/GenBank/DDBJ databases">
        <title>S8-45 Sphingomonas ultraviolaceadurans.</title>
        <authorList>
            <person name="Liu Y."/>
        </authorList>
    </citation>
    <scope>NUCLEOTIDE SEQUENCE [LARGE SCALE GENOMIC DNA]</scope>
    <source>
        <strain evidence="2 3">S8-45</strain>
    </source>
</reference>
<dbReference type="InterPro" id="IPR050855">
    <property type="entry name" value="NDM-1-like"/>
</dbReference>
<evidence type="ECO:0000259" key="1">
    <source>
        <dbReference type="SMART" id="SM00849"/>
    </source>
</evidence>
<feature type="domain" description="Metallo-beta-lactamase" evidence="1">
    <location>
        <begin position="69"/>
        <end position="259"/>
    </location>
</feature>
<dbReference type="PANTHER" id="PTHR42951">
    <property type="entry name" value="METALLO-BETA-LACTAMASE DOMAIN-CONTAINING"/>
    <property type="match status" value="1"/>
</dbReference>
<dbReference type="InterPro" id="IPR036866">
    <property type="entry name" value="RibonucZ/Hydroxyglut_hydro"/>
</dbReference>
<name>A0ABY5MT39_9SPHN</name>
<proteinExistence type="predicted"/>
<dbReference type="Pfam" id="PF00753">
    <property type="entry name" value="Lactamase_B"/>
    <property type="match status" value="1"/>
</dbReference>
<dbReference type="SUPFAM" id="SSF56281">
    <property type="entry name" value="Metallo-hydrolase/oxidoreductase"/>
    <property type="match status" value="1"/>
</dbReference>